<gene>
    <name evidence="1" type="ORF">METZ01_LOCUS38772</name>
</gene>
<protein>
    <submittedName>
        <fullName evidence="1">Uncharacterized protein</fullName>
    </submittedName>
</protein>
<name>A0A381R4Y3_9ZZZZ</name>
<dbReference type="EMBL" id="UINC01001657">
    <property type="protein sequence ID" value="SUZ85918.1"/>
    <property type="molecule type" value="Genomic_DNA"/>
</dbReference>
<sequence length="62" mass="7156">MRSGLFKILANSKADCHRFEADPIFTWFKRSSALFVSKVIKRNKRKNTAPKTAIMNGIKKKE</sequence>
<evidence type="ECO:0000313" key="1">
    <source>
        <dbReference type="EMBL" id="SUZ85918.1"/>
    </source>
</evidence>
<reference evidence="1" key="1">
    <citation type="submission" date="2018-05" db="EMBL/GenBank/DDBJ databases">
        <authorList>
            <person name="Lanie J.A."/>
            <person name="Ng W.-L."/>
            <person name="Kazmierczak K.M."/>
            <person name="Andrzejewski T.M."/>
            <person name="Davidsen T.M."/>
            <person name="Wayne K.J."/>
            <person name="Tettelin H."/>
            <person name="Glass J.I."/>
            <person name="Rusch D."/>
            <person name="Podicherti R."/>
            <person name="Tsui H.-C.T."/>
            <person name="Winkler M.E."/>
        </authorList>
    </citation>
    <scope>NUCLEOTIDE SEQUENCE</scope>
</reference>
<dbReference type="AlphaFoldDB" id="A0A381R4Y3"/>
<accession>A0A381R4Y3</accession>
<proteinExistence type="predicted"/>
<organism evidence="1">
    <name type="scientific">marine metagenome</name>
    <dbReference type="NCBI Taxonomy" id="408172"/>
    <lineage>
        <taxon>unclassified sequences</taxon>
        <taxon>metagenomes</taxon>
        <taxon>ecological metagenomes</taxon>
    </lineage>
</organism>